<evidence type="ECO:0000256" key="3">
    <source>
        <dbReference type="ARBA" id="ARBA00012865"/>
    </source>
</evidence>
<dbReference type="EC" id="3.5.2.6" evidence="3 6"/>
<dbReference type="InterPro" id="IPR023650">
    <property type="entry name" value="Beta-lactam_class-A_AS"/>
</dbReference>
<dbReference type="PRINTS" id="PR00118">
    <property type="entry name" value="BLACTAMASEA"/>
</dbReference>
<dbReference type="Proteomes" id="UP001515683">
    <property type="component" value="Unassembled WGS sequence"/>
</dbReference>
<dbReference type="SUPFAM" id="SSF56601">
    <property type="entry name" value="beta-lactamase/transpeptidase-like"/>
    <property type="match status" value="1"/>
</dbReference>
<evidence type="ECO:0000256" key="5">
    <source>
        <dbReference type="ARBA" id="ARBA00023251"/>
    </source>
</evidence>
<protein>
    <recommendedName>
        <fullName evidence="3 6">Beta-lactamase</fullName>
        <ecNumber evidence="3 6">3.5.2.6</ecNumber>
    </recommendedName>
</protein>
<dbReference type="Gene3D" id="3.40.710.10">
    <property type="entry name" value="DD-peptidase/beta-lactamase superfamily"/>
    <property type="match status" value="1"/>
</dbReference>
<evidence type="ECO:0000313" key="9">
    <source>
        <dbReference type="Proteomes" id="UP001515683"/>
    </source>
</evidence>
<dbReference type="PANTHER" id="PTHR35333:SF3">
    <property type="entry name" value="BETA-LACTAMASE-TYPE TRANSPEPTIDASE FOLD CONTAINING PROTEIN"/>
    <property type="match status" value="1"/>
</dbReference>
<keyword evidence="5 6" id="KW-0046">Antibiotic resistance</keyword>
<evidence type="ECO:0000313" key="8">
    <source>
        <dbReference type="EMBL" id="NIF22250.1"/>
    </source>
</evidence>
<comment type="catalytic activity">
    <reaction evidence="1 6">
        <text>a beta-lactam + H2O = a substituted beta-amino acid</text>
        <dbReference type="Rhea" id="RHEA:20401"/>
        <dbReference type="ChEBI" id="CHEBI:15377"/>
        <dbReference type="ChEBI" id="CHEBI:35627"/>
        <dbReference type="ChEBI" id="CHEBI:140347"/>
        <dbReference type="EC" id="3.5.2.6"/>
    </reaction>
</comment>
<evidence type="ECO:0000256" key="6">
    <source>
        <dbReference type="RuleBase" id="RU361140"/>
    </source>
</evidence>
<reference evidence="8 9" key="1">
    <citation type="journal article" date="2019" name="bioRxiv">
        <title>Bacteria contribute to plant secondary compound degradation in a generalist herbivore system.</title>
        <authorList>
            <person name="Francoeur C.B."/>
            <person name="Khadempour L."/>
            <person name="Moreira-Soto R.D."/>
            <person name="Gotting K."/>
            <person name="Book A.J."/>
            <person name="Pinto-Tomas A.A."/>
            <person name="Keefover-Ring K."/>
            <person name="Currie C.R."/>
        </authorList>
    </citation>
    <scope>NUCLEOTIDE SEQUENCE [LARGE SCALE GENOMIC DNA]</scope>
    <source>
        <strain evidence="8">Acro-835</strain>
    </source>
</reference>
<organism evidence="8 9">
    <name type="scientific">Candidatus Pantoea multigeneris</name>
    <dbReference type="NCBI Taxonomy" id="2608357"/>
    <lineage>
        <taxon>Bacteria</taxon>
        <taxon>Pseudomonadati</taxon>
        <taxon>Pseudomonadota</taxon>
        <taxon>Gammaproteobacteria</taxon>
        <taxon>Enterobacterales</taxon>
        <taxon>Erwiniaceae</taxon>
        <taxon>Pantoea</taxon>
    </lineage>
</organism>
<keyword evidence="9" id="KW-1185">Reference proteome</keyword>
<comment type="similarity">
    <text evidence="2 6">Belongs to the class-A beta-lactamase family.</text>
</comment>
<feature type="domain" description="Beta-lactamase class A catalytic" evidence="7">
    <location>
        <begin position="49"/>
        <end position="265"/>
    </location>
</feature>
<dbReference type="EMBL" id="VWXF01000004">
    <property type="protein sequence ID" value="NIF22250.1"/>
    <property type="molecule type" value="Genomic_DNA"/>
</dbReference>
<dbReference type="InterPro" id="IPR012338">
    <property type="entry name" value="Beta-lactam/transpept-like"/>
</dbReference>
<name>A0ABX0RA56_9GAMM</name>
<accession>A0ABX0RA56</accession>
<dbReference type="InterPro" id="IPR000871">
    <property type="entry name" value="Beta-lactam_class-A"/>
</dbReference>
<proteinExistence type="inferred from homology"/>
<comment type="caution">
    <text evidence="8">The sequence shown here is derived from an EMBL/GenBank/DDBJ whole genome shotgun (WGS) entry which is preliminary data.</text>
</comment>
<evidence type="ECO:0000256" key="4">
    <source>
        <dbReference type="ARBA" id="ARBA00022801"/>
    </source>
</evidence>
<evidence type="ECO:0000256" key="1">
    <source>
        <dbReference type="ARBA" id="ARBA00001526"/>
    </source>
</evidence>
<evidence type="ECO:0000256" key="2">
    <source>
        <dbReference type="ARBA" id="ARBA00009009"/>
    </source>
</evidence>
<sequence>MRVENKGYFRAAILILTGFVVSGVHAESRSEKIQQQLHQLETQSGGRLGVVLIDSADNTQIRYRANERFPMCSTSKVMAVAALLQQSEKNSAVLQQRLAINASDLVNYNPITEKQVGSSMTLAELSAAALQYSDNAAMNLILDHLGGPAKVTAFAKEMGDSDFRLDRKEPELNSAIPGDPRDTTTPLSMAHSLQKLTLGKALAAPQREQLVQWMKGNTTGRQSIAAGLPSGWKVGDKTGSCDYGGTNDIAVIWREKGAPLILTTFFVQPQPDAKSRRDVLAAAAKIVTAQY</sequence>
<dbReference type="NCBIfam" id="NF033103">
    <property type="entry name" value="bla_class_A"/>
    <property type="match status" value="1"/>
</dbReference>
<dbReference type="InterPro" id="IPR045155">
    <property type="entry name" value="Beta-lactam_cat"/>
</dbReference>
<dbReference type="PROSITE" id="PS00146">
    <property type="entry name" value="BETA_LACTAMASE_A"/>
    <property type="match status" value="1"/>
</dbReference>
<gene>
    <name evidence="8" type="primary">bla</name>
    <name evidence="8" type="ORF">F3J40_11635</name>
</gene>
<dbReference type="Pfam" id="PF13354">
    <property type="entry name" value="Beta-lactamase2"/>
    <property type="match status" value="1"/>
</dbReference>
<keyword evidence="4 6" id="KW-0378">Hydrolase</keyword>
<evidence type="ECO:0000259" key="7">
    <source>
        <dbReference type="Pfam" id="PF13354"/>
    </source>
</evidence>
<dbReference type="PANTHER" id="PTHR35333">
    <property type="entry name" value="BETA-LACTAMASE"/>
    <property type="match status" value="1"/>
</dbReference>